<evidence type="ECO:0000313" key="3">
    <source>
        <dbReference type="Proteomes" id="UP000287756"/>
    </source>
</evidence>
<dbReference type="Proteomes" id="UP000287756">
    <property type="component" value="Plasmid pLDW-31"/>
</dbReference>
<geneLocation type="plasmid" evidence="3">
    <name>pldw-31</name>
</geneLocation>
<dbReference type="InterPro" id="IPR024385">
    <property type="entry name" value="DUF3854"/>
</dbReference>
<sequence>MFIMSKDMRGTKIPGWFEFYRIACPICNKSGGCMQNQEGDVVACIREVSDRPFSKNSSLPSYLHFLKGEKKRRKIDPSQAASISGEKKLDEYTLNEVYQSLLELLKLDEEHYVHLTSKKRQLSDEQIRVRDYQSFPDKPWEAVKLLQQSLGRDEFKGIPGFFEAEGKYGKYWSISGMKGILIPYRNLRKEIIGFQYRLDQPPNDVKVQERKQGLRAVVKEQPNLVQFLYEGEILFEQRLDVGETVTVYSPESSIQDTSDSILGWVTLKKGNRYYWLSSAKKNKGASSGDPAPIHVTTPTHRMTRLKTGEPLTSKKVWLTEGALKADISSDLVSMLMSKDQLAAYGDTFIALPGVNSWQMVLPILKEMGVEEINLCFDMDAVDNIYVKAILMQCIKKLKEEKYHVNMVVWNSEHSKGIDDLLLSRKLPQFKRLF</sequence>
<accession>A0A410MJA5</accession>
<dbReference type="EMBL" id="CP026119">
    <property type="protein sequence ID" value="QAS54783.1"/>
    <property type="molecule type" value="Genomic_DNA"/>
</dbReference>
<name>A0A410MJA5_9BACI</name>
<feature type="domain" description="DUF3854" evidence="1">
    <location>
        <begin position="337"/>
        <end position="423"/>
    </location>
</feature>
<organism evidence="2 3">
    <name type="scientific">Halobacillus litoralis</name>
    <dbReference type="NCBI Taxonomy" id="45668"/>
    <lineage>
        <taxon>Bacteria</taxon>
        <taxon>Bacillati</taxon>
        <taxon>Bacillota</taxon>
        <taxon>Bacilli</taxon>
        <taxon>Bacillales</taxon>
        <taxon>Bacillaceae</taxon>
        <taxon>Halobacillus</taxon>
    </lineage>
</organism>
<dbReference type="CDD" id="cd01029">
    <property type="entry name" value="TOPRIM_primases"/>
    <property type="match status" value="1"/>
</dbReference>
<dbReference type="AlphaFoldDB" id="A0A410MJA5"/>
<protein>
    <recommendedName>
        <fullName evidence="1">DUF3854 domain-containing protein</fullName>
    </recommendedName>
</protein>
<dbReference type="KEGG" id="hli:HLI_21245"/>
<reference evidence="2 3" key="1">
    <citation type="submission" date="2018-01" db="EMBL/GenBank/DDBJ databases">
        <title>The whole genome sequencing and assembly of Halobacillus litoralis ERB031 strain.</title>
        <authorList>
            <person name="Lee S.-J."/>
            <person name="Park M.-K."/>
            <person name="Kim J.-Y."/>
            <person name="Lee Y.-J."/>
            <person name="Yi H."/>
            <person name="Bahn Y.-S."/>
            <person name="Kim J.F."/>
            <person name="Lee D.-W."/>
        </authorList>
    </citation>
    <scope>NUCLEOTIDE SEQUENCE [LARGE SCALE GENOMIC DNA]</scope>
    <source>
        <strain evidence="2 3">ERB 031</strain>
        <plasmid evidence="3">pldw-31</plasmid>
    </source>
</reference>
<dbReference type="Pfam" id="PF12965">
    <property type="entry name" value="DUF3854"/>
    <property type="match status" value="1"/>
</dbReference>
<proteinExistence type="predicted"/>
<evidence type="ECO:0000259" key="1">
    <source>
        <dbReference type="Pfam" id="PF12965"/>
    </source>
</evidence>
<dbReference type="OrthoDB" id="2665710at2"/>
<keyword evidence="2" id="KW-0614">Plasmid</keyword>
<dbReference type="InterPro" id="IPR034154">
    <property type="entry name" value="TOPRIM_DnaG/twinkle"/>
</dbReference>
<evidence type="ECO:0000313" key="2">
    <source>
        <dbReference type="EMBL" id="QAS54783.1"/>
    </source>
</evidence>
<gene>
    <name evidence="2" type="ORF">HLI_21245</name>
</gene>